<dbReference type="Proteomes" id="UP000289738">
    <property type="component" value="Chromosome B03"/>
</dbReference>
<evidence type="ECO:0000313" key="3">
    <source>
        <dbReference type="EMBL" id="RYR20842.1"/>
    </source>
</evidence>
<comment type="caution">
    <text evidence="3">The sequence shown here is derived from an EMBL/GenBank/DDBJ whole genome shotgun (WGS) entry which is preliminary data.</text>
</comment>
<dbReference type="EMBL" id="SDMP01000013">
    <property type="protein sequence ID" value="RYR20842.1"/>
    <property type="molecule type" value="Genomic_DNA"/>
</dbReference>
<dbReference type="Gene3D" id="3.60.10.10">
    <property type="entry name" value="Endonuclease/exonuclease/phosphatase"/>
    <property type="match status" value="1"/>
</dbReference>
<dbReference type="PANTHER" id="PTHR15704">
    <property type="entry name" value="SUPERKILLER 3 PROTEIN-RELATED"/>
    <property type="match status" value="1"/>
</dbReference>
<accession>A0A445A3A7</accession>
<keyword evidence="1" id="KW-0677">Repeat</keyword>
<protein>
    <recommendedName>
        <fullName evidence="5">Endonuclease/exonuclease/phosphatase domain-containing protein</fullName>
    </recommendedName>
</protein>
<dbReference type="InterPro" id="IPR036691">
    <property type="entry name" value="Endo/exonu/phosph_ase_sf"/>
</dbReference>
<organism evidence="3 4">
    <name type="scientific">Arachis hypogaea</name>
    <name type="common">Peanut</name>
    <dbReference type="NCBI Taxonomy" id="3818"/>
    <lineage>
        <taxon>Eukaryota</taxon>
        <taxon>Viridiplantae</taxon>
        <taxon>Streptophyta</taxon>
        <taxon>Embryophyta</taxon>
        <taxon>Tracheophyta</taxon>
        <taxon>Spermatophyta</taxon>
        <taxon>Magnoliopsida</taxon>
        <taxon>eudicotyledons</taxon>
        <taxon>Gunneridae</taxon>
        <taxon>Pentapetalae</taxon>
        <taxon>rosids</taxon>
        <taxon>fabids</taxon>
        <taxon>Fabales</taxon>
        <taxon>Fabaceae</taxon>
        <taxon>Papilionoideae</taxon>
        <taxon>50 kb inversion clade</taxon>
        <taxon>dalbergioids sensu lato</taxon>
        <taxon>Dalbergieae</taxon>
        <taxon>Pterocarpus clade</taxon>
        <taxon>Arachis</taxon>
    </lineage>
</organism>
<reference evidence="3 4" key="1">
    <citation type="submission" date="2019-01" db="EMBL/GenBank/DDBJ databases">
        <title>Sequencing of cultivated peanut Arachis hypogaea provides insights into genome evolution and oil improvement.</title>
        <authorList>
            <person name="Chen X."/>
        </authorList>
    </citation>
    <scope>NUCLEOTIDE SEQUENCE [LARGE SCALE GENOMIC DNA]</scope>
    <source>
        <strain evidence="4">cv. Fuhuasheng</strain>
        <tissue evidence="3">Leaves</tissue>
    </source>
</reference>
<evidence type="ECO:0000256" key="2">
    <source>
        <dbReference type="ARBA" id="ARBA00022803"/>
    </source>
</evidence>
<dbReference type="InterPro" id="IPR039226">
    <property type="entry name" value="Ski3/TTC37"/>
</dbReference>
<proteinExistence type="predicted"/>
<dbReference type="GO" id="GO:0055087">
    <property type="term" value="C:Ski complex"/>
    <property type="evidence" value="ECO:0007669"/>
    <property type="project" value="InterPro"/>
</dbReference>
<evidence type="ECO:0000313" key="4">
    <source>
        <dbReference type="Proteomes" id="UP000289738"/>
    </source>
</evidence>
<dbReference type="GO" id="GO:0006401">
    <property type="term" value="P:RNA catabolic process"/>
    <property type="evidence" value="ECO:0007669"/>
    <property type="project" value="InterPro"/>
</dbReference>
<evidence type="ECO:0000256" key="1">
    <source>
        <dbReference type="ARBA" id="ARBA00022737"/>
    </source>
</evidence>
<evidence type="ECO:0008006" key="5">
    <source>
        <dbReference type="Google" id="ProtNLM"/>
    </source>
</evidence>
<name>A0A445A3A7_ARAHY</name>
<gene>
    <name evidence="3" type="ORF">Ahy_B03g066092</name>
</gene>
<dbReference type="AlphaFoldDB" id="A0A445A3A7"/>
<dbReference type="SUPFAM" id="SSF56219">
    <property type="entry name" value="DNase I-like"/>
    <property type="match status" value="1"/>
</dbReference>
<keyword evidence="2" id="KW-0802">TPR repeat</keyword>
<dbReference type="PANTHER" id="PTHR15704:SF7">
    <property type="entry name" value="SUPERKILLER COMPLEX PROTEIN 3"/>
    <property type="match status" value="1"/>
</dbReference>
<sequence length="256" mass="28601">MTAMEISISFIFRLLYYINGLDAVITNIMKMPKELIQSSKVNFVMPAIDALDGHNRLGFLVSSNLYFLKDHDEIARVHFLIALGKPKRWESLLHMGRRIIVVGDLNIAPSAIDRCDAGPEFDNNEFRRWFRSILTQYKRAKPESILSAHRWKGGRSIKLEGSDHAPVFMTLVDIPDVSLHLLTKDKFLRASKNQSRSVTKAPTMKGIHTTEDRRGIGVDMAGVLAAIAEMKRRFASQLPITVGGNMVSSSVPVPGG</sequence>
<keyword evidence="4" id="KW-1185">Reference proteome</keyword>